<accession>W2UYZ5</accession>
<dbReference type="AlphaFoldDB" id="W2UYZ5"/>
<dbReference type="Proteomes" id="UP000018951">
    <property type="component" value="Unassembled WGS sequence"/>
</dbReference>
<dbReference type="Pfam" id="PF01121">
    <property type="entry name" value="CoaE"/>
    <property type="match status" value="1"/>
</dbReference>
<keyword evidence="2" id="KW-0547">Nucleotide-binding</keyword>
<evidence type="ECO:0000256" key="4">
    <source>
        <dbReference type="ARBA" id="ARBA00022993"/>
    </source>
</evidence>
<dbReference type="SUPFAM" id="SSF52540">
    <property type="entry name" value="P-loop containing nucleoside triphosphate hydrolases"/>
    <property type="match status" value="1"/>
</dbReference>
<reference evidence="5 6" key="1">
    <citation type="journal article" date="2013" name="PLoS ONE">
        <title>Bacterial endosymbiosis in a chordate host: long-term co-evolution and conservation of secondary metabolism.</title>
        <authorList>
            <person name="Kwan J.C."/>
            <person name="Schmidt E.W."/>
        </authorList>
    </citation>
    <scope>NUCLEOTIDE SEQUENCE [LARGE SCALE GENOMIC DNA]</scope>
    <source>
        <strain evidence="6">L6</strain>
    </source>
</reference>
<organism evidence="5 6">
    <name type="scientific">Candidatus Xenolissoclinum pacificiensis L6</name>
    <dbReference type="NCBI Taxonomy" id="1401685"/>
    <lineage>
        <taxon>Bacteria</taxon>
        <taxon>Pseudomonadati</taxon>
        <taxon>Pseudomonadota</taxon>
        <taxon>Alphaproteobacteria</taxon>
        <taxon>Rickettsiales</taxon>
        <taxon>Anaplasmataceae</taxon>
        <taxon>Candidatus Xenolissoclinum</taxon>
    </lineage>
</organism>
<sequence>MITLVITGHIATGKSLITSYLRAKYNAVVFSCDKFVDNIYRHDHDIIHRMGRLLGIESEFIDKKYIIQRLLFDSSLLPKIEKIVFPKVYEGITDFIRSNFSSTLLVFEIPLLSTLDIEFNYVMEVLSSYEIVYNRLLNRGYDREYIDYIMNYQSEKKDTCYNGDRFKVRNDGQKQEVFDAVDKYIHTIFEDIK</sequence>
<gene>
    <name evidence="5" type="primary">coaE</name>
    <name evidence="5" type="ORF">P857_257</name>
</gene>
<dbReference type="Gene3D" id="3.40.50.300">
    <property type="entry name" value="P-loop containing nucleotide triphosphate hydrolases"/>
    <property type="match status" value="1"/>
</dbReference>
<evidence type="ECO:0000313" key="5">
    <source>
        <dbReference type="EMBL" id="ETO91346.1"/>
    </source>
</evidence>
<dbReference type="GO" id="GO:0005524">
    <property type="term" value="F:ATP binding"/>
    <property type="evidence" value="ECO:0007669"/>
    <property type="project" value="UniProtKB-KW"/>
</dbReference>
<keyword evidence="4" id="KW-0173">Coenzyme A biosynthesis</keyword>
<dbReference type="GO" id="GO:0004140">
    <property type="term" value="F:dephospho-CoA kinase activity"/>
    <property type="evidence" value="ECO:0007669"/>
    <property type="project" value="InterPro"/>
</dbReference>
<dbReference type="GO" id="GO:0015937">
    <property type="term" value="P:coenzyme A biosynthetic process"/>
    <property type="evidence" value="ECO:0007669"/>
    <property type="project" value="UniProtKB-KW"/>
</dbReference>
<comment type="caution">
    <text evidence="5">The sequence shown here is derived from an EMBL/GenBank/DDBJ whole genome shotgun (WGS) entry which is preliminary data.</text>
</comment>
<evidence type="ECO:0000256" key="2">
    <source>
        <dbReference type="ARBA" id="ARBA00022741"/>
    </source>
</evidence>
<name>W2UYZ5_9RICK</name>
<dbReference type="EMBL" id="AXCJ01000005">
    <property type="protein sequence ID" value="ETO91346.1"/>
    <property type="molecule type" value="Genomic_DNA"/>
</dbReference>
<dbReference type="InterPro" id="IPR027417">
    <property type="entry name" value="P-loop_NTPase"/>
</dbReference>
<keyword evidence="5" id="KW-0418">Kinase</keyword>
<evidence type="ECO:0000256" key="3">
    <source>
        <dbReference type="ARBA" id="ARBA00022840"/>
    </source>
</evidence>
<comment type="similarity">
    <text evidence="1">Belongs to the CoaE family.</text>
</comment>
<dbReference type="InterPro" id="IPR001977">
    <property type="entry name" value="Depp_CoAkinase"/>
</dbReference>
<keyword evidence="3" id="KW-0067">ATP-binding</keyword>
<dbReference type="STRING" id="1401685.P857_257"/>
<keyword evidence="5" id="KW-0808">Transferase</keyword>
<evidence type="ECO:0000313" key="6">
    <source>
        <dbReference type="Proteomes" id="UP000018951"/>
    </source>
</evidence>
<proteinExistence type="inferred from homology"/>
<protein>
    <submittedName>
        <fullName evidence="5">Dephospho-CoA kinase</fullName>
    </submittedName>
</protein>
<keyword evidence="6" id="KW-1185">Reference proteome</keyword>
<evidence type="ECO:0000256" key="1">
    <source>
        <dbReference type="ARBA" id="ARBA00009018"/>
    </source>
</evidence>